<evidence type="ECO:0000256" key="5">
    <source>
        <dbReference type="SAM" id="MobiDB-lite"/>
    </source>
</evidence>
<dbReference type="Gene3D" id="1.10.8.430">
    <property type="entry name" value="Helical domain of apoptotic protease-activating factors"/>
    <property type="match status" value="1"/>
</dbReference>
<feature type="domain" description="Disease resistance protein winged helix" evidence="8">
    <location>
        <begin position="453"/>
        <end position="518"/>
    </location>
</feature>
<dbReference type="Gene3D" id="3.80.10.10">
    <property type="entry name" value="Ribonuclease Inhibitor"/>
    <property type="match status" value="3"/>
</dbReference>
<dbReference type="EMBL" id="CAMGYJ010000006">
    <property type="protein sequence ID" value="CAI0428374.1"/>
    <property type="molecule type" value="Genomic_DNA"/>
</dbReference>
<dbReference type="InterPro" id="IPR027417">
    <property type="entry name" value="P-loop_NTPase"/>
</dbReference>
<dbReference type="InterPro" id="IPR036388">
    <property type="entry name" value="WH-like_DNA-bd_sf"/>
</dbReference>
<feature type="domain" description="Disease resistance N-terminal" evidence="7">
    <location>
        <begin position="13"/>
        <end position="92"/>
    </location>
</feature>
<dbReference type="InterPro" id="IPR055414">
    <property type="entry name" value="LRR_R13L4/SHOC2-like"/>
</dbReference>
<evidence type="ECO:0000259" key="8">
    <source>
        <dbReference type="Pfam" id="PF23559"/>
    </source>
</evidence>
<evidence type="ECO:0000259" key="6">
    <source>
        <dbReference type="Pfam" id="PF00931"/>
    </source>
</evidence>
<dbReference type="InterPro" id="IPR041118">
    <property type="entry name" value="Rx_N"/>
</dbReference>
<dbReference type="Gene3D" id="1.10.10.10">
    <property type="entry name" value="Winged helix-like DNA-binding domain superfamily/Winged helix DNA-binding domain"/>
    <property type="match status" value="1"/>
</dbReference>
<comment type="caution">
    <text evidence="10">The sequence shown here is derived from an EMBL/GenBank/DDBJ whole genome shotgun (WGS) entry which is preliminary data.</text>
</comment>
<dbReference type="Pfam" id="PF23598">
    <property type="entry name" value="LRR_14"/>
    <property type="match status" value="1"/>
</dbReference>
<evidence type="ECO:0000256" key="3">
    <source>
        <dbReference type="ARBA" id="ARBA00022821"/>
    </source>
</evidence>
<dbReference type="InterPro" id="IPR032675">
    <property type="entry name" value="LRR_dom_sf"/>
</dbReference>
<dbReference type="Pfam" id="PF00931">
    <property type="entry name" value="NB-ARC"/>
    <property type="match status" value="1"/>
</dbReference>
<evidence type="ECO:0000313" key="10">
    <source>
        <dbReference type="EMBL" id="CAI0428374.1"/>
    </source>
</evidence>
<feature type="region of interest" description="Disordered" evidence="5">
    <location>
        <begin position="953"/>
        <end position="981"/>
    </location>
</feature>
<reference evidence="10" key="1">
    <citation type="submission" date="2022-08" db="EMBL/GenBank/DDBJ databases">
        <authorList>
            <person name="Gutierrez-Valencia J."/>
        </authorList>
    </citation>
    <scope>NUCLEOTIDE SEQUENCE</scope>
</reference>
<dbReference type="Gene3D" id="3.40.50.300">
    <property type="entry name" value="P-loop containing nucleotide triphosphate hydrolases"/>
    <property type="match status" value="1"/>
</dbReference>
<sequence length="1154" mass="130139">MAAETILIPLAKQILGKATDLALEQIGLLWNFRRELQKLKGTVSRIQAVLRDAEKKQFHNHQVKDWLEKLSDVMYDADDLLDDLASEARRKTLLAAAVADDDTSGRSRTSATTCSSLVCFLFSSLPQQLWYDLKMAHAIKDIREKLDDISNDKETLDLEVHAIDEEGLPSRETDSCPPTIVVGREDDKKNIIQLLLNSNREANISVVPIVGMGGLGKTTLAQLVFDDDQVKAHFDIKAWVYVSLNFDVKVILGKMLRSIDRQIQAGSELDDLQAQLREKIRGKRFLFVLDDVWEETSHSWEALGKYLTIGALGSKVLVTTRSTKVAEVGGGALKLETNANIVEPYCLKGLSEEECWNLLVKKALPRKVPRDPQVREIGNQILRKCDGVPLAVSTIAGALVDSSDPKTDWPSFLQKGLWSIIKEGEEDPTKSALLLSFNHLPSYMKHCFTYCTLFPKGLELPIKLLVQFWVAQGYVESDDKGFDCFRTLWWRSFFQEVQMDELGNMSLCRMHDLMHDLADSIAAGKIVRSSTSTVLKSIPSKTRHLLILDNNSDDVGVEDYGDLERGVRKVRTLICGKSLSNKELEQVINNFLRLRILVVAEEHSNSNGEESSIFDASTLLSSLDKLKHLRYLALQCAGRKKLSNSVTNLVNLQVLKLTNVWLLEELPRDTRMLVNLKHLEVIGYEGARLPNWLSGLTNLVEFLVKDCKQCEYLPPLHRMSSLKKLKIEGCPLLKGIDNDADHFKSSTYNITTRSSIEEEEYCDWPRFPCLDYLCIKDCTMLTQLPMSTVEGELELENVSLAPLARVLKMRRGGGGGGVDYSDGYAYDDTNIHPLLPASSTYSSVLIHPLSKMTRLTLYKIDDDLESLPHLDLSSYLISLRQLRVLRCSQGVKLPGSLCSSICLTEILLYECRTIEYLPPLHELPCLRVLSIEYCRELKGCWWKKKKGNNDDDDDGNDAHYYNFDPSKDIDGEDNGGEETEEWPHFPRLSRLAVTECPKLTRMPLFPTIEGELRLQFTSTQALVRTMKMKPVVDHHYLDSPQHSTSSSSSMSASLVPPLSKLKHLFLVATDLESLPEEGLRNLTFLENLSIYWCQSLACLPPAMQHLTSLQSLSIWDFAQLLERCEEEDWPNISHIPYIQLNGKTLQGPSSGFLS</sequence>
<feature type="domain" description="Disease resistance R13L4/SHOC-2-like LRR" evidence="9">
    <location>
        <begin position="587"/>
        <end position="785"/>
    </location>
</feature>
<name>A0AAV0L3Q9_9ROSI</name>
<dbReference type="Gene3D" id="1.20.5.4130">
    <property type="match status" value="1"/>
</dbReference>
<dbReference type="Pfam" id="PF18052">
    <property type="entry name" value="Rx_N"/>
    <property type="match status" value="1"/>
</dbReference>
<keyword evidence="1" id="KW-0677">Repeat</keyword>
<protein>
    <submittedName>
        <fullName evidence="10">Uncharacterized protein</fullName>
    </submittedName>
</protein>
<dbReference type="Pfam" id="PF23559">
    <property type="entry name" value="WHD_DRP"/>
    <property type="match status" value="1"/>
</dbReference>
<feature type="domain" description="NB-ARC" evidence="6">
    <location>
        <begin position="185"/>
        <end position="367"/>
    </location>
</feature>
<dbReference type="PANTHER" id="PTHR36766:SF35">
    <property type="entry name" value="DISEASE RESISTANCE PROTEIN RGA3"/>
    <property type="match status" value="1"/>
</dbReference>
<dbReference type="Proteomes" id="UP001154282">
    <property type="component" value="Unassembled WGS sequence"/>
</dbReference>
<dbReference type="FunFam" id="3.40.50.300:FF:001091">
    <property type="entry name" value="Probable disease resistance protein At1g61300"/>
    <property type="match status" value="1"/>
</dbReference>
<dbReference type="SUPFAM" id="SSF52058">
    <property type="entry name" value="L domain-like"/>
    <property type="match status" value="1"/>
</dbReference>
<dbReference type="PRINTS" id="PR00364">
    <property type="entry name" value="DISEASERSIST"/>
</dbReference>
<dbReference type="SUPFAM" id="SSF52540">
    <property type="entry name" value="P-loop containing nucleoside triphosphate hydrolases"/>
    <property type="match status" value="1"/>
</dbReference>
<dbReference type="InterPro" id="IPR058922">
    <property type="entry name" value="WHD_DRP"/>
</dbReference>
<keyword evidence="4" id="KW-0067">ATP-binding</keyword>
<dbReference type="InterPro" id="IPR002182">
    <property type="entry name" value="NB-ARC"/>
</dbReference>
<keyword evidence="2" id="KW-0547">Nucleotide-binding</keyword>
<evidence type="ECO:0000256" key="2">
    <source>
        <dbReference type="ARBA" id="ARBA00022741"/>
    </source>
</evidence>
<keyword evidence="11" id="KW-1185">Reference proteome</keyword>
<gene>
    <name evidence="10" type="ORF">LITE_LOCUS21614</name>
</gene>
<dbReference type="AlphaFoldDB" id="A0AAV0L3Q9"/>
<evidence type="ECO:0000256" key="4">
    <source>
        <dbReference type="ARBA" id="ARBA00022840"/>
    </source>
</evidence>
<dbReference type="PANTHER" id="PTHR36766">
    <property type="entry name" value="PLANT BROAD-SPECTRUM MILDEW RESISTANCE PROTEIN RPW8"/>
    <property type="match status" value="1"/>
</dbReference>
<organism evidence="10 11">
    <name type="scientific">Linum tenue</name>
    <dbReference type="NCBI Taxonomy" id="586396"/>
    <lineage>
        <taxon>Eukaryota</taxon>
        <taxon>Viridiplantae</taxon>
        <taxon>Streptophyta</taxon>
        <taxon>Embryophyta</taxon>
        <taxon>Tracheophyta</taxon>
        <taxon>Spermatophyta</taxon>
        <taxon>Magnoliopsida</taxon>
        <taxon>eudicotyledons</taxon>
        <taxon>Gunneridae</taxon>
        <taxon>Pentapetalae</taxon>
        <taxon>rosids</taxon>
        <taxon>fabids</taxon>
        <taxon>Malpighiales</taxon>
        <taxon>Linaceae</taxon>
        <taxon>Linum</taxon>
    </lineage>
</organism>
<dbReference type="GO" id="GO:0006952">
    <property type="term" value="P:defense response"/>
    <property type="evidence" value="ECO:0007669"/>
    <property type="project" value="UniProtKB-KW"/>
</dbReference>
<dbReference type="GO" id="GO:0043531">
    <property type="term" value="F:ADP binding"/>
    <property type="evidence" value="ECO:0007669"/>
    <property type="project" value="InterPro"/>
</dbReference>
<proteinExistence type="predicted"/>
<keyword evidence="3" id="KW-0611">Plant defense</keyword>
<evidence type="ECO:0000259" key="9">
    <source>
        <dbReference type="Pfam" id="PF23598"/>
    </source>
</evidence>
<dbReference type="GO" id="GO:0005524">
    <property type="term" value="F:ATP binding"/>
    <property type="evidence" value="ECO:0007669"/>
    <property type="project" value="UniProtKB-KW"/>
</dbReference>
<dbReference type="GO" id="GO:0051707">
    <property type="term" value="P:response to other organism"/>
    <property type="evidence" value="ECO:0007669"/>
    <property type="project" value="UniProtKB-ARBA"/>
</dbReference>
<evidence type="ECO:0000256" key="1">
    <source>
        <dbReference type="ARBA" id="ARBA00022737"/>
    </source>
</evidence>
<feature type="compositionally biased region" description="Acidic residues" evidence="5">
    <location>
        <begin position="970"/>
        <end position="980"/>
    </location>
</feature>
<accession>A0AAV0L3Q9</accession>
<dbReference type="InterPro" id="IPR042197">
    <property type="entry name" value="Apaf_helical"/>
</dbReference>
<evidence type="ECO:0000313" key="11">
    <source>
        <dbReference type="Proteomes" id="UP001154282"/>
    </source>
</evidence>
<evidence type="ECO:0000259" key="7">
    <source>
        <dbReference type="Pfam" id="PF18052"/>
    </source>
</evidence>